<dbReference type="InterPro" id="IPR026588">
    <property type="entry name" value="Choice_anch_A"/>
</dbReference>
<dbReference type="EMBL" id="POSP01000003">
    <property type="protein sequence ID" value="PND39564.1"/>
    <property type="molecule type" value="Genomic_DNA"/>
</dbReference>
<gene>
    <name evidence="3" type="ORF">C1O66_04945</name>
</gene>
<comment type="caution">
    <text evidence="3">The sequence shown here is derived from an EMBL/GenBank/DDBJ whole genome shotgun (WGS) entry which is preliminary data.</text>
</comment>
<keyword evidence="4" id="KW-1185">Reference proteome</keyword>
<dbReference type="OrthoDB" id="8591592at2"/>
<organism evidence="3 4">
    <name type="scientific">Kinneretia aquatilis</name>
    <dbReference type="NCBI Taxonomy" id="2070761"/>
    <lineage>
        <taxon>Bacteria</taxon>
        <taxon>Pseudomonadati</taxon>
        <taxon>Pseudomonadota</taxon>
        <taxon>Betaproteobacteria</taxon>
        <taxon>Burkholderiales</taxon>
        <taxon>Sphaerotilaceae</taxon>
        <taxon>Roseateles</taxon>
    </lineage>
</organism>
<evidence type="ECO:0000313" key="4">
    <source>
        <dbReference type="Proteomes" id="UP000235916"/>
    </source>
</evidence>
<feature type="region of interest" description="Disordered" evidence="1">
    <location>
        <begin position="49"/>
        <end position="87"/>
    </location>
</feature>
<reference evidence="3 4" key="1">
    <citation type="submission" date="2018-01" db="EMBL/GenBank/DDBJ databases">
        <title>Draft genome sequence of Paucibacter aquatile CR182 isolated from freshwater of the Nakdong River.</title>
        <authorList>
            <person name="Choi A."/>
            <person name="Chung E.J."/>
        </authorList>
    </citation>
    <scope>NUCLEOTIDE SEQUENCE [LARGE SCALE GENOMIC DNA]</scope>
    <source>
        <strain evidence="3 4">CR182</strain>
    </source>
</reference>
<accession>A0A2N8L1I1</accession>
<protein>
    <recommendedName>
        <fullName evidence="2">Choice-of-anchor A domain-containing protein</fullName>
    </recommendedName>
</protein>
<dbReference type="AlphaFoldDB" id="A0A2N8L1I1"/>
<dbReference type="PROSITE" id="PS51257">
    <property type="entry name" value="PROKAR_LIPOPROTEIN"/>
    <property type="match status" value="1"/>
</dbReference>
<name>A0A2N8L1I1_9BURK</name>
<dbReference type="Pfam" id="PF20597">
    <property type="entry name" value="pAdhesive_15"/>
    <property type="match status" value="1"/>
</dbReference>
<dbReference type="NCBIfam" id="TIGR04215">
    <property type="entry name" value="choice_anch_A"/>
    <property type="match status" value="1"/>
</dbReference>
<dbReference type="Proteomes" id="UP000235916">
    <property type="component" value="Unassembled WGS sequence"/>
</dbReference>
<evidence type="ECO:0000256" key="1">
    <source>
        <dbReference type="SAM" id="MobiDB-lite"/>
    </source>
</evidence>
<evidence type="ECO:0000259" key="2">
    <source>
        <dbReference type="Pfam" id="PF20597"/>
    </source>
</evidence>
<evidence type="ECO:0000313" key="3">
    <source>
        <dbReference type="EMBL" id="PND39564.1"/>
    </source>
</evidence>
<proteinExistence type="predicted"/>
<feature type="domain" description="Choice-of-anchor A" evidence="2">
    <location>
        <begin position="216"/>
        <end position="455"/>
    </location>
</feature>
<sequence>MAAKLAESSARTCKRPAALALAAGSCRPVRTDRGHPPACLAGALGARCRKRDPGSKERSVPALPKQDASHPGHRTCRSDPGNQEWIDGVGHARAGAASSAPAGSDAVASYRGLARRKPVQQRFDCGALCPGALARTRCQCRRHGFDGALGRGHCLAAAQRTGDPMKPVQNLERRALLRRTRALSLATLVTVNPWSRSARSQPATATALGSPSAIDLGVAAQYSGFFFGRVSRLPHIEGRLAAAGDINLSGTSIGERAPPGLQASLVVGGNVVRYTGGFIHAGSLDSHGVYAGNLVLASHFLDLRKQASPIDFAAEQVYLCGLSEQLRAMVPTGSVSKLWSTVTLKGSGRDLEVFALSAEQVASGLNLQLDGIKPGASLILNVASNSQRQLLLGIEMAVLKPFHGRVLVHAPDVDVLRMVGIRVEASVLAPFACVKDSSGHLEGSVIAASWDSSMDIGYGPFIGA</sequence>